<protein>
    <submittedName>
        <fullName evidence="2">(northern house mosquito) hypothetical protein</fullName>
    </submittedName>
</protein>
<organism evidence="2">
    <name type="scientific">Culex pipiens</name>
    <name type="common">House mosquito</name>
    <dbReference type="NCBI Taxonomy" id="7175"/>
    <lineage>
        <taxon>Eukaryota</taxon>
        <taxon>Metazoa</taxon>
        <taxon>Ecdysozoa</taxon>
        <taxon>Arthropoda</taxon>
        <taxon>Hexapoda</taxon>
        <taxon>Insecta</taxon>
        <taxon>Pterygota</taxon>
        <taxon>Neoptera</taxon>
        <taxon>Endopterygota</taxon>
        <taxon>Diptera</taxon>
        <taxon>Nematocera</taxon>
        <taxon>Culicoidea</taxon>
        <taxon>Culicidae</taxon>
        <taxon>Culicinae</taxon>
        <taxon>Culicini</taxon>
        <taxon>Culex</taxon>
        <taxon>Culex</taxon>
    </lineage>
</organism>
<keyword evidence="1" id="KW-1133">Transmembrane helix</keyword>
<evidence type="ECO:0000313" key="2">
    <source>
        <dbReference type="EMBL" id="CAG6460835.1"/>
    </source>
</evidence>
<accession>A0A8D8ARC3</accession>
<feature type="transmembrane region" description="Helical" evidence="1">
    <location>
        <begin position="79"/>
        <end position="101"/>
    </location>
</feature>
<sequence length="143" mass="16454">MKWKIVPFRTHTLILSPTFVIIQTTFFPRLSLEKKKKPKRGRLFRVESCLPSRFGVTFAYFCLPHDLLLASQHIETQRVVVVSGISFSNFVPLCWAGWAILNAESTSKCCSISNLPTYRYPLIKGRWHSGGLSNFVCYLANYY</sequence>
<dbReference type="AlphaFoldDB" id="A0A8D8ARC3"/>
<dbReference type="EMBL" id="HBUE01041354">
    <property type="protein sequence ID" value="CAG6460835.1"/>
    <property type="molecule type" value="Transcribed_RNA"/>
</dbReference>
<dbReference type="EMBL" id="HBUE01306934">
    <property type="protein sequence ID" value="CAG6581556.1"/>
    <property type="molecule type" value="Transcribed_RNA"/>
</dbReference>
<feature type="transmembrane region" description="Helical" evidence="1">
    <location>
        <begin position="12"/>
        <end position="32"/>
    </location>
</feature>
<proteinExistence type="predicted"/>
<keyword evidence="1" id="KW-0812">Transmembrane</keyword>
<reference evidence="2" key="1">
    <citation type="submission" date="2021-05" db="EMBL/GenBank/DDBJ databases">
        <authorList>
            <person name="Alioto T."/>
            <person name="Alioto T."/>
            <person name="Gomez Garrido J."/>
        </authorList>
    </citation>
    <scope>NUCLEOTIDE SEQUENCE</scope>
</reference>
<evidence type="ECO:0000256" key="1">
    <source>
        <dbReference type="SAM" id="Phobius"/>
    </source>
</evidence>
<dbReference type="EMBL" id="HBUE01200772">
    <property type="protein sequence ID" value="CAG6529766.1"/>
    <property type="molecule type" value="Transcribed_RNA"/>
</dbReference>
<keyword evidence="1" id="KW-0472">Membrane</keyword>
<name>A0A8D8ARC3_CULPI</name>